<reference evidence="1" key="2">
    <citation type="submission" date="2025-09" db="UniProtKB">
        <authorList>
            <consortium name="EnsemblPlants"/>
        </authorList>
    </citation>
    <scope>IDENTIFICATION</scope>
</reference>
<organism evidence="1 2">
    <name type="scientific">Avena sativa</name>
    <name type="common">Oat</name>
    <dbReference type="NCBI Taxonomy" id="4498"/>
    <lineage>
        <taxon>Eukaryota</taxon>
        <taxon>Viridiplantae</taxon>
        <taxon>Streptophyta</taxon>
        <taxon>Embryophyta</taxon>
        <taxon>Tracheophyta</taxon>
        <taxon>Spermatophyta</taxon>
        <taxon>Magnoliopsida</taxon>
        <taxon>Liliopsida</taxon>
        <taxon>Poales</taxon>
        <taxon>Poaceae</taxon>
        <taxon>BOP clade</taxon>
        <taxon>Pooideae</taxon>
        <taxon>Poodae</taxon>
        <taxon>Poeae</taxon>
        <taxon>Poeae Chloroplast Group 1 (Aveneae type)</taxon>
        <taxon>Aveninae</taxon>
        <taxon>Avena</taxon>
    </lineage>
</organism>
<reference evidence="1" key="1">
    <citation type="submission" date="2021-05" db="EMBL/GenBank/DDBJ databases">
        <authorList>
            <person name="Scholz U."/>
            <person name="Mascher M."/>
            <person name="Fiebig A."/>
        </authorList>
    </citation>
    <scope>NUCLEOTIDE SEQUENCE [LARGE SCALE GENOMIC DNA]</scope>
</reference>
<evidence type="ECO:0000313" key="1">
    <source>
        <dbReference type="EnsemblPlants" id="AVESA.00010b.r2.5AG0856600.1.CDS.1"/>
    </source>
</evidence>
<evidence type="ECO:0000313" key="2">
    <source>
        <dbReference type="Proteomes" id="UP001732700"/>
    </source>
</evidence>
<protein>
    <submittedName>
        <fullName evidence="1">Uncharacterized protein</fullName>
    </submittedName>
</protein>
<accession>A0ACD5XUN8</accession>
<keyword evidence="2" id="KW-1185">Reference proteome</keyword>
<proteinExistence type="predicted"/>
<sequence length="502" mass="57849">MMYLSIFPEDYEIRTIRLLYRWIAEGLVEEKRGLTVMEVAESYFDELLSRSMIVPTSGMSYNGRANACRVHDMMLEVMVSKSLEANFVSLVGSQYETVSYDRIRRLSIHDATTMDSSPKKQKKKQAAGHGKSNGIEMMNMKRVRSLTMFEIEGHNLLSRMREFTLLRVLDLEGCKGLENKHVEHICGMYLLRFLSLRNTEVSVLPKKIGELEHLQMLNVDCTSIEKLPEEVTKLERLENVDFRNKHKWSIMWTPPRGLYRMKALREVNYMIVNDVHVAREVGKLGQLRHIGIWVSQENEEVLRELACSLSKTCSLRALAIGCFRQGPVYFLLQMESPPRLLRYLSIDGDIDELPNWSRSLAYLAEIDIMNTCLDNDQAFGVLCNLPNLQRIWLGPRAYVGHELVARTSHNFPMLRNLGWCCRGMHPGLRFEKGSMDKLEELIVEFGADRTSIVGVEHLPNLKEVELMGDKHDSSLSDTLDQLMAESKTRPEHKQFKVVAKYQ</sequence>
<dbReference type="EnsemblPlants" id="AVESA.00010b.r2.5AG0856600.1">
    <property type="protein sequence ID" value="AVESA.00010b.r2.5AG0856600.1.CDS.1"/>
    <property type="gene ID" value="AVESA.00010b.r2.5AG0856600"/>
</dbReference>
<name>A0ACD5XUN8_AVESA</name>
<dbReference type="Proteomes" id="UP001732700">
    <property type="component" value="Chromosome 5A"/>
</dbReference>